<dbReference type="PROSITE" id="PS51783">
    <property type="entry name" value="PH_BEACH"/>
    <property type="match status" value="1"/>
</dbReference>
<organism evidence="4 5">
    <name type="scientific">Tritrichomonas musculus</name>
    <dbReference type="NCBI Taxonomy" id="1915356"/>
    <lineage>
        <taxon>Eukaryota</taxon>
        <taxon>Metamonada</taxon>
        <taxon>Parabasalia</taxon>
        <taxon>Tritrichomonadida</taxon>
        <taxon>Tritrichomonadidae</taxon>
        <taxon>Tritrichomonas</taxon>
    </lineage>
</organism>
<dbReference type="SUPFAM" id="SSF50978">
    <property type="entry name" value="WD40 repeat-like"/>
    <property type="match status" value="1"/>
</dbReference>
<dbReference type="PROSITE" id="PS50197">
    <property type="entry name" value="BEACH"/>
    <property type="match status" value="1"/>
</dbReference>
<dbReference type="InterPro" id="IPR000409">
    <property type="entry name" value="BEACH_dom"/>
</dbReference>
<gene>
    <name evidence="4" type="ORF">M9Y10_037877</name>
</gene>
<proteinExistence type="predicted"/>
<dbReference type="SUPFAM" id="SSF81837">
    <property type="entry name" value="BEACH domain"/>
    <property type="match status" value="1"/>
</dbReference>
<dbReference type="EMBL" id="JAPFFF010000006">
    <property type="protein sequence ID" value="KAK8886844.1"/>
    <property type="molecule type" value="Genomic_DNA"/>
</dbReference>
<dbReference type="PANTHER" id="PTHR13743:SF161">
    <property type="entry name" value="BEIGE_BEACH DOMAIN CONTAINING PROTEIN"/>
    <property type="match status" value="1"/>
</dbReference>
<dbReference type="InterPro" id="IPR036322">
    <property type="entry name" value="WD40_repeat_dom_sf"/>
</dbReference>
<evidence type="ECO:0000313" key="5">
    <source>
        <dbReference type="Proteomes" id="UP001470230"/>
    </source>
</evidence>
<feature type="compositionally biased region" description="Polar residues" evidence="1">
    <location>
        <begin position="2388"/>
        <end position="2405"/>
    </location>
</feature>
<dbReference type="Gene3D" id="1.10.1540.10">
    <property type="entry name" value="BEACH domain"/>
    <property type="match status" value="1"/>
</dbReference>
<sequence length="2734" mass="316096">MKRKLLSPIDNCFEILSLSKQIKIIQIKEFANDLSQFNFPKYSKYQFKKIRSELLETSVIFQEVLLNNSFGFPFEPNLINNLVIFYKNQKDIPSYVSCIMLLSYLSWSTIFYSTGDSSGLATLLNALILVSQAQKQPSETLICDLAISSFFHAYTLFFDRKKESDDLTGLISPLNDFFLFNKNLPDPVFNLLSRAAHEIINQSIEPQSNLESNFYDIIDSLIQFNINIPTDILIQILERSYFSLRRLDSSVLSFFDHSAILFDDETILKFLPILPLALLESIEKSEIITKVPNFDTNQVITPKPIFLSINYQHITQSTFDEEPIIEKIEFPPSIPLEDMINKKQKVILNFIINILKQKCSLICKFVEDFGPFLIMATKSKHCYDYFSSFFHICDKLSNIKINFIDAKKFQNSIIINNVIFNPSMTIFSVNSENKDDYVKISTLRSASLNFFLNYLGKNQIKKVFFDIVSNPYLFAEMVHRLLLFQIDFSSISIVNAITSSLLEPMLFYRSWTEGDKESINIARNSVLSYFSSIFHDQLILSTFFSNTHFIRFILPLLFEDPLRSRILHYLTVFLTNGTNIKNEITNEIIATLMFIISNADNVLNSKDSKKSIELMTSIFEIANIVIQKVPSFTQTFEPLASLFCGQISHVPKDKAYLPLLKIALKFFHFTTNTRMLNFDELLSLEKGINNICGDEPDEEVAEILIDLFLNENEINKPSLVYLYLQSFLHSKKLDDCFLKLINLCSLNLENCFSLHDGEIDLLILKYIDNWRINNEISLPILRHSLQLIEIISSHICSYEIVRKFISLLCPLEGKYFPYYNSQIISSLLLLSLKHSHFPKAFAFPLIDDGRINATVQITNSYFSFFFWILPVSNLYKHKNVLKLAENEIALSFNIYGNLLIFSASSNDFKMNYDIDPKLPIGKWSLISCIFTDDGLFSIYLNTDKVASLNIQRFLFKKQLNVTINVTNTVHDKRKLFPLFGPFAILNSLDKVNIARLYRFGNSRIQVPNNNNNVIAGFVPTISNGSKFSIENLNSVQFHTNLTRVSIPHSFVDILLTYCKIESLIPLFAQVDMTYKDDTKIIGFLSNLVFIFHEILAQNVESQKSFASSSGFLIISHLLRNANDYHFTFKLYLAFYHIFESLQDPDIKTQLFIGILTNFEIWLKTTAFDHIKILHKLSKMVNKHRQIFVDSLDVKFFITVLQCLYWYEPVEKSICRCLNRVRNEKLKVAKCRGYLFKIALKIANEKLTQNDLIAIIGSATNCGDIKQVSDLLDFISNLIKTKNIQFDPIFIRLVSIITICQTQLSFKIFKIFSNFINFDIIIDELISDYSQYFINKQLLLKLARFRNPSLICFCSYIATKQSISNRTLFKLISIYKKNFKNNSSCIDECEIWTISLLFIKKKSVKLQKEIIDYLVQSRMNNFTKLFSQVDLIAEIFKELLINSTEENDFILRLLIDKMIDNANDNNINQLKLIVIHFILFRRIKIVNDCLEKKFNESPFNNHEFESNNNLTSFNVNFSNSKDFLSFVNSFNPSQYRTFHFGLHISEDGEWLDLELVQKSLKKLKLTNEIINLFNGIIKRSIEEGFHENYDCFKLENFENFQDNFTPEKVQVNQYVTKIKNTIFKLNTYLSMFNNYNERMQFYAQLWSHFWRSMTITKAPWHSSLPSDLLEELHFKRDNVFCYSFCPFKTRRNYSFDLHLHASFSRDSGSIHQAKEKMNNYLQSKNISSNQQNSLLNVNDVEIPHSRENSTDNLLHISNSNKVTFECNCTHVTVKEYYKSTFKIFSDYITIVHSNSNVMKMIEKSSIILVLKRTVLHHQTAIEIFTNVRHSYFINFNDFKTQLNAINALKKVLPNKMIQTTSFKQYFSEQSFTNDWKNRKISNFEYLLLLNIYSGRSFNCASQYPLVPWIISDYNSPTIDLNDEKVYRDLSKAIGTINEHRLKELVEKQNRLKCIHEDYYLFSSGPVCPLNLFLWLIRIEPFTSLHIKVQGGKFDHAARIFYSIPDSFRVASSHMNDFRELIPEFYYFPEFLVNDDKFDLGKLNGQPINDVELPKWANNSPFDFVYTLRKGMESEYVSSHLNQWIDLIWGIKQKAEDNRYKYEMYSDVWSNNPTIEKAAYGTIEGDKKSSIEATLDQVGQIPPQLFNEVHPMRNVKSYQKVSSLKKSIEINFSENSGSNFNNGHEIDHILAVNVTLCSNSLTSCINSDDNKNFFSQPSSDSNTRQKSAWNENDNINLESDSDISFDSATNKSKKTLKIKFSILNESGKMIIRIVQIVLYLLSDISPQIRFRSKTQNDMSSLLLNEQKKSRVKSVSTSNILSDNEYENSRTVEQSVTLIYSRTLQINDFSFVTKNHSSNQPLIHCFISPSSFLQLSQNSCSPSLTLRGIGQLSSSSSNKDASELSISNSEHENKKDEMNANFISENSSANESDELFFVGRERADVFVITFDTSNNDITNTSANSNNTNNNSSNANNNNSEVDEIFLPKNYSLPYDIVCVASDGFWTAICGKDAVIRLFKRSTNNNNTKNISNDDGYDENLGEIFKSGKKPVHSILSFCNSIVCCNVWTPFDTMVCGTKDASLMICSLSRGSVTYDINMKKVLQEKFNEIDLDNFVLKKILITPSWGFILTCIDAIKKKNGKVVHILSLFNINGNLIRTKEIDFVVSSWTSWSCEKGFDYVLFSDDNGKLFMFEAFYLDVSRPFYRCQTQIISVKYIVEEMIVIAVSKDGRVFFVPYI</sequence>
<feature type="region of interest" description="Disordered" evidence="1">
    <location>
        <begin position="2454"/>
        <end position="2475"/>
    </location>
</feature>
<reference evidence="4 5" key="1">
    <citation type="submission" date="2024-04" db="EMBL/GenBank/DDBJ databases">
        <title>Tritrichomonas musculus Genome.</title>
        <authorList>
            <person name="Alves-Ferreira E."/>
            <person name="Grigg M."/>
            <person name="Lorenzi H."/>
            <person name="Galac M."/>
        </authorList>
    </citation>
    <scope>NUCLEOTIDE SEQUENCE [LARGE SCALE GENOMIC DNA]</scope>
    <source>
        <strain evidence="4 5">EAF2021</strain>
    </source>
</reference>
<feature type="region of interest" description="Disordered" evidence="1">
    <location>
        <begin position="2210"/>
        <end position="2231"/>
    </location>
</feature>
<dbReference type="CDD" id="cd06071">
    <property type="entry name" value="Beach"/>
    <property type="match status" value="1"/>
</dbReference>
<feature type="domain" description="BEACH" evidence="2">
    <location>
        <begin position="1859"/>
        <end position="2151"/>
    </location>
</feature>
<dbReference type="InterPro" id="IPR050865">
    <property type="entry name" value="BEACH_Domain"/>
</dbReference>
<evidence type="ECO:0000259" key="2">
    <source>
        <dbReference type="PROSITE" id="PS50197"/>
    </source>
</evidence>
<evidence type="ECO:0000313" key="4">
    <source>
        <dbReference type="EMBL" id="KAK8886844.1"/>
    </source>
</evidence>
<accession>A0ABR2K6W1</accession>
<feature type="region of interest" description="Disordered" evidence="1">
    <location>
        <begin position="2388"/>
        <end position="2413"/>
    </location>
</feature>
<dbReference type="SMART" id="SM01026">
    <property type="entry name" value="Beach"/>
    <property type="match status" value="1"/>
</dbReference>
<protein>
    <recommendedName>
        <fullName evidence="6">Beige/BEACH domain containing protein</fullName>
    </recommendedName>
</protein>
<dbReference type="Pfam" id="PF02138">
    <property type="entry name" value="Beach"/>
    <property type="match status" value="1"/>
</dbReference>
<name>A0ABR2K6W1_9EUKA</name>
<dbReference type="InterPro" id="IPR036372">
    <property type="entry name" value="BEACH_dom_sf"/>
</dbReference>
<feature type="domain" description="BEACH-type PH" evidence="3">
    <location>
        <begin position="1756"/>
        <end position="1848"/>
    </location>
</feature>
<dbReference type="SUPFAM" id="SSF50729">
    <property type="entry name" value="PH domain-like"/>
    <property type="match status" value="1"/>
</dbReference>
<evidence type="ECO:0008006" key="6">
    <source>
        <dbReference type="Google" id="ProtNLM"/>
    </source>
</evidence>
<comment type="caution">
    <text evidence="4">The sequence shown here is derived from an EMBL/GenBank/DDBJ whole genome shotgun (WGS) entry which is preliminary data.</text>
</comment>
<dbReference type="PANTHER" id="PTHR13743">
    <property type="entry name" value="BEIGE/BEACH-RELATED"/>
    <property type="match status" value="1"/>
</dbReference>
<dbReference type="Pfam" id="PF15787">
    <property type="entry name" value="DUF4704"/>
    <property type="match status" value="1"/>
</dbReference>
<dbReference type="InterPro" id="IPR031570">
    <property type="entry name" value="NBEA/BDCP_DUF4704"/>
</dbReference>
<evidence type="ECO:0000259" key="3">
    <source>
        <dbReference type="PROSITE" id="PS51783"/>
    </source>
</evidence>
<dbReference type="InterPro" id="IPR023362">
    <property type="entry name" value="PH-BEACH_dom"/>
</dbReference>
<dbReference type="Proteomes" id="UP001470230">
    <property type="component" value="Unassembled WGS sequence"/>
</dbReference>
<keyword evidence="5" id="KW-1185">Reference proteome</keyword>
<evidence type="ECO:0000256" key="1">
    <source>
        <dbReference type="SAM" id="MobiDB-lite"/>
    </source>
</evidence>